<evidence type="ECO:0000313" key="2">
    <source>
        <dbReference type="EMBL" id="WZL61398.1"/>
    </source>
</evidence>
<feature type="region of interest" description="Disordered" evidence="1">
    <location>
        <begin position="1"/>
        <end position="97"/>
    </location>
</feature>
<feature type="region of interest" description="Disordered" evidence="1">
    <location>
        <begin position="212"/>
        <end position="240"/>
    </location>
</feature>
<feature type="compositionally biased region" description="Pro residues" evidence="1">
    <location>
        <begin position="75"/>
        <end position="85"/>
    </location>
</feature>
<feature type="compositionally biased region" description="Low complexity" evidence="1">
    <location>
        <begin position="224"/>
        <end position="233"/>
    </location>
</feature>
<protein>
    <submittedName>
        <fullName evidence="2">Uncharacterized protein</fullName>
    </submittedName>
</protein>
<name>A0AAN0LKB2_9VIRU</name>
<reference evidence="2" key="1">
    <citation type="submission" date="2024-02" db="EMBL/GenBank/DDBJ databases">
        <authorList>
            <person name="Martyn C."/>
            <person name="Kistler A.L."/>
        </authorList>
    </citation>
    <scope>NUCLEOTIDE SEQUENCE</scope>
    <source>
        <strain evidence="2">CA024</strain>
    </source>
</reference>
<feature type="compositionally biased region" description="Polar residues" evidence="1">
    <location>
        <begin position="86"/>
        <end position="97"/>
    </location>
</feature>
<organism evidence="2">
    <name type="scientific">North Fork virus</name>
    <dbReference type="NCBI Taxonomy" id="3139876"/>
    <lineage>
        <taxon>Viruses</taxon>
        <taxon>Riboviria</taxon>
    </lineage>
</organism>
<accession>A0AAN0LKB2</accession>
<proteinExistence type="predicted"/>
<evidence type="ECO:0000256" key="1">
    <source>
        <dbReference type="SAM" id="MobiDB-lite"/>
    </source>
</evidence>
<feature type="compositionally biased region" description="Basic and acidic residues" evidence="1">
    <location>
        <begin position="53"/>
        <end position="66"/>
    </location>
</feature>
<dbReference type="EMBL" id="PP415847">
    <property type="protein sequence ID" value="WZL61398.1"/>
    <property type="molecule type" value="Genomic_RNA"/>
</dbReference>
<sequence>MSKEGAMPPPPPMPGSSPASREKVAAAKLLLERQIQNLPPFAPSAAGLGDDDDRLRQELSEQKEKAGGVFGPQTKAPPPPIPPRQSPSDNSDSSLEAQASGAYGKAGLLALAGSHPSVRTHYAAIEEKSPDYWRGAISMYHVLMESHAAEKGRRLEEFLEGLMGGLENLSGGMDRLCVMISRNEDVMKTSSDSISKSASALAGSVALTTSPALSRDAVPPPTAPSALPAPFSARQKQGVPGVPLAGTLRARIQTPAARSTVQLLNKAPQGAINSFTPWAPQDIVDTVARLNPSLDDKGALALYSELSTKVPQKPGQWTLT</sequence>